<dbReference type="PANTHER" id="PTHR34819">
    <property type="entry name" value="LARGE CYSTEINE-RICH PERIPLASMIC PROTEIN OMCB"/>
    <property type="match status" value="1"/>
</dbReference>
<evidence type="ECO:0000313" key="8">
    <source>
        <dbReference type="EMBL" id="PGG88198.1"/>
    </source>
</evidence>
<protein>
    <recommendedName>
        <fullName evidence="7">Gram-positive cocci surface proteins LPxTG domain-containing protein</fullName>
    </recommendedName>
</protein>
<dbReference type="NCBIfam" id="TIGR01451">
    <property type="entry name" value="B_ant_repeat"/>
    <property type="match status" value="3"/>
</dbReference>
<evidence type="ECO:0000256" key="1">
    <source>
        <dbReference type="ARBA" id="ARBA00004168"/>
    </source>
</evidence>
<dbReference type="Gene3D" id="2.60.40.10">
    <property type="entry name" value="Immunoglobulins"/>
    <property type="match status" value="2"/>
</dbReference>
<evidence type="ECO:0000256" key="5">
    <source>
        <dbReference type="ARBA" id="ARBA00023088"/>
    </source>
</evidence>
<evidence type="ECO:0000256" key="4">
    <source>
        <dbReference type="ARBA" id="ARBA00022729"/>
    </source>
</evidence>
<organism evidence="8 9">
    <name type="scientific">Bacillus toyonensis</name>
    <dbReference type="NCBI Taxonomy" id="155322"/>
    <lineage>
        <taxon>Bacteria</taxon>
        <taxon>Bacillati</taxon>
        <taxon>Bacillota</taxon>
        <taxon>Bacilli</taxon>
        <taxon>Bacillales</taxon>
        <taxon>Bacillaceae</taxon>
        <taxon>Bacillus</taxon>
        <taxon>Bacillus cereus group</taxon>
    </lineage>
</organism>
<feature type="domain" description="Gram-positive cocci surface proteins LPxTG" evidence="7">
    <location>
        <begin position="857"/>
        <end position="890"/>
    </location>
</feature>
<feature type="transmembrane region" description="Helical" evidence="6">
    <location>
        <begin position="864"/>
        <end position="883"/>
    </location>
</feature>
<keyword evidence="6" id="KW-0472">Membrane</keyword>
<keyword evidence="4" id="KW-0732">Signal</keyword>
<evidence type="ECO:0000256" key="3">
    <source>
        <dbReference type="ARBA" id="ARBA00022525"/>
    </source>
</evidence>
<dbReference type="InterPro" id="IPR008966">
    <property type="entry name" value="Adhesion_dom_sf"/>
</dbReference>
<dbReference type="InterPro" id="IPR001434">
    <property type="entry name" value="OmcB-like_DUF11"/>
</dbReference>
<evidence type="ECO:0000313" key="9">
    <source>
        <dbReference type="Proteomes" id="UP000225320"/>
    </source>
</evidence>
<dbReference type="SUPFAM" id="SSF49401">
    <property type="entry name" value="Bacterial adhesins"/>
    <property type="match status" value="3"/>
</dbReference>
<evidence type="ECO:0000256" key="2">
    <source>
        <dbReference type="ARBA" id="ARBA00022512"/>
    </source>
</evidence>
<evidence type="ECO:0000256" key="6">
    <source>
        <dbReference type="SAM" id="Phobius"/>
    </source>
</evidence>
<keyword evidence="3" id="KW-0964">Secreted</keyword>
<dbReference type="NCBIfam" id="TIGR04226">
    <property type="entry name" value="RrgB_K2N_iso_D2"/>
    <property type="match status" value="3"/>
</dbReference>
<dbReference type="PROSITE" id="PS50847">
    <property type="entry name" value="GRAM_POS_ANCHORING"/>
    <property type="match status" value="1"/>
</dbReference>
<dbReference type="InterPro" id="IPR041498">
    <property type="entry name" value="Big_6"/>
</dbReference>
<comment type="subcellular location">
    <subcellularLocation>
        <location evidence="1">Secreted</location>
        <location evidence="1">Cell wall</location>
        <topology evidence="1">Peptidoglycan-anchor</topology>
    </subcellularLocation>
</comment>
<proteinExistence type="predicted"/>
<dbReference type="Proteomes" id="UP000225320">
    <property type="component" value="Unassembled WGS sequence"/>
</dbReference>
<dbReference type="Pfam" id="PF01345">
    <property type="entry name" value="DUF11"/>
    <property type="match status" value="3"/>
</dbReference>
<accession>A0A2B5VGU7</accession>
<dbReference type="InterPro" id="IPR026466">
    <property type="entry name" value="Fim_isopep_form_D2_dom"/>
</dbReference>
<keyword evidence="2" id="KW-0134">Cell wall</keyword>
<dbReference type="InterPro" id="IPR047589">
    <property type="entry name" value="DUF11_rpt"/>
</dbReference>
<gene>
    <name evidence="8" type="ORF">CON73_21085</name>
</gene>
<dbReference type="AlphaFoldDB" id="A0A2B5VGU7"/>
<dbReference type="Pfam" id="PF00746">
    <property type="entry name" value="Gram_pos_anchor"/>
    <property type="match status" value="1"/>
</dbReference>
<reference evidence="8 9" key="1">
    <citation type="submission" date="2017-09" db="EMBL/GenBank/DDBJ databases">
        <title>Large-scale bioinformatics analysis of Bacillus genomes uncovers conserved roles of natural products in bacterial physiology.</title>
        <authorList>
            <consortium name="Agbiome Team Llc"/>
            <person name="Bleich R.M."/>
            <person name="Grubbs K.J."/>
            <person name="Santa Maria K.C."/>
            <person name="Allen S.E."/>
            <person name="Farag S."/>
            <person name="Shank E.A."/>
            <person name="Bowers A."/>
        </authorList>
    </citation>
    <scope>NUCLEOTIDE SEQUENCE [LARGE SCALE GENOMIC DNA]</scope>
    <source>
        <strain evidence="8 9">AFS094862</strain>
    </source>
</reference>
<sequence>MTRKSLLCKKTRGRFKQIVVFFMMFLLAFSGMFSSGLPMLKVKAEDNTNTSGTCSQQQKQVVLINGDFEKPTAEEPVSFFDAKDVPGWNTTDVNGEIEIWRDQNPASGHQYAELNASSVGMLYQDVETTPGQTIHWRLAHKGRLGTDTMRLRIGAVTANPLETPEVQQMTDGNETWGRYEGTYIVPPKQTVTRFGFESVSAAGGDIGIGNFLDDIFLGSGPCVSATKSVGKDGAVNLGDELTYKVNVKNYGGDIASDSVFIDTIPDGTEYVPGSIKVTKSGTTTGITDAIDGDEGDFQNNKVTVKLGNLSYIKDAPEGFTVQFKVKVKLSNIGKTITNKAQIQYQDLLVKQQKQTETNKVVNDVTPRDSKLESEKIAKNLQNKSIEVGDEIEYTIRTRSTISDSLAKNVVIEDTLPEGLDYVPGTLRVDGKVVTDAADTDKGQFEKGKVTGKLGDVTDTEWHAVKFHAKVKAGQAGKDIQNKAKVIGENVTSQEPQVKVKVYPRDSKLESEKTAKNLPNKNIEVGDEIKYTIKTRNTVSDSLVQNLVIEDTLPEGLEYVSGTLQVDGKAVTDAADTDKGQFEKGKVTGKLGNVTDTEWHTVVFHAKIKLGQFGKTITNTAEVTGEGISRQTPKTDVFVGPEKLADKPVINPIKDTDKEITGTGTPGDEIIVKDPIGKEIGKTTVDKDRKWKLDVPEGTKLTKGDEITAVAKKFGSESNSEPAKTIVTGEEKPANKPLIDSIKDTDKEITGTGTPGDKIIVKDPTGKEIGKTTVDKDGKWKLDVPEGTKLTKGDEITAVAKKPGSEKESEPAKTIVTGEEKPVIDPIKDTDKGMGTGTTGDKIIVKDPPQTIDPLRILPSTGGQFSIALYAGGLLLVIGLLFLVRSKRKNN</sequence>
<keyword evidence="5" id="KW-0572">Peptidoglycan-anchor</keyword>
<dbReference type="NCBIfam" id="TIGR01167">
    <property type="entry name" value="LPXTG_anchor"/>
    <property type="match status" value="1"/>
</dbReference>
<dbReference type="InterPro" id="IPR019931">
    <property type="entry name" value="LPXTG_anchor"/>
</dbReference>
<dbReference type="Pfam" id="PF17936">
    <property type="entry name" value="Big_6"/>
    <property type="match status" value="2"/>
</dbReference>
<name>A0A2B5VGU7_9BACI</name>
<dbReference type="Gene3D" id="2.60.120.260">
    <property type="entry name" value="Galactose-binding domain-like"/>
    <property type="match status" value="1"/>
</dbReference>
<keyword evidence="6" id="KW-0812">Transmembrane</keyword>
<dbReference type="EMBL" id="NVOI01000083">
    <property type="protein sequence ID" value="PGG88198.1"/>
    <property type="molecule type" value="Genomic_DNA"/>
</dbReference>
<keyword evidence="6" id="KW-1133">Transmembrane helix</keyword>
<comment type="caution">
    <text evidence="8">The sequence shown here is derived from an EMBL/GenBank/DDBJ whole genome shotgun (WGS) entry which is preliminary data.</text>
</comment>
<evidence type="ECO:0000259" key="7">
    <source>
        <dbReference type="PROSITE" id="PS50847"/>
    </source>
</evidence>
<dbReference type="Gene3D" id="2.60.40.740">
    <property type="match status" value="3"/>
</dbReference>
<dbReference type="PANTHER" id="PTHR34819:SF3">
    <property type="entry name" value="CELL SURFACE PROTEIN"/>
    <property type="match status" value="1"/>
</dbReference>
<dbReference type="RefSeq" id="WP_098088553.1">
    <property type="nucleotide sequence ID" value="NZ_CP036054.1"/>
</dbReference>
<dbReference type="InterPro" id="IPR013783">
    <property type="entry name" value="Ig-like_fold"/>
</dbReference>
<dbReference type="InterPro" id="IPR051172">
    <property type="entry name" value="Chlamydia_OmcB"/>
</dbReference>